<dbReference type="AlphaFoldDB" id="A0A222EQ43"/>
<proteinExistence type="inferred from homology"/>
<comment type="function">
    <text evidence="6">Catalyzes the transfer of a ribosyl phosphate group from 5-phosphoribose 1-diphosphate to orotate, leading to the formation of orotidine monophosphate (OMP).</text>
</comment>
<keyword evidence="5 6" id="KW-0665">Pyrimidine biosynthesis</keyword>
<comment type="pathway">
    <text evidence="1 6">Pyrimidine metabolism; UMP biosynthesis via de novo pathway; UMP from orotate: step 1/2.</text>
</comment>
<dbReference type="PANTHER" id="PTHR19278:SF9">
    <property type="entry name" value="URIDINE 5'-MONOPHOSPHATE SYNTHASE"/>
    <property type="match status" value="1"/>
</dbReference>
<comment type="cofactor">
    <cofactor evidence="6">
        <name>Mg(2+)</name>
        <dbReference type="ChEBI" id="CHEBI:18420"/>
    </cofactor>
</comment>
<dbReference type="Proteomes" id="UP000203229">
    <property type="component" value="Chromosome"/>
</dbReference>
<dbReference type="InterPro" id="IPR029057">
    <property type="entry name" value="PRTase-like"/>
</dbReference>
<evidence type="ECO:0000256" key="2">
    <source>
        <dbReference type="ARBA" id="ARBA00011971"/>
    </source>
</evidence>
<feature type="binding site" evidence="6">
    <location>
        <position position="100"/>
    </location>
    <ligand>
        <name>5-phospho-alpha-D-ribose 1-diphosphate</name>
        <dbReference type="ChEBI" id="CHEBI:58017"/>
        <note>ligand shared between dimeric partners</note>
    </ligand>
</feature>
<keyword evidence="4 6" id="KW-0808">Transferase</keyword>
<evidence type="ECO:0000256" key="5">
    <source>
        <dbReference type="ARBA" id="ARBA00022975"/>
    </source>
</evidence>
<dbReference type="GO" id="GO:0044205">
    <property type="term" value="P:'de novo' UMP biosynthetic process"/>
    <property type="evidence" value="ECO:0007669"/>
    <property type="project" value="UniProtKB-UniRule"/>
</dbReference>
<evidence type="ECO:0000256" key="4">
    <source>
        <dbReference type="ARBA" id="ARBA00022679"/>
    </source>
</evidence>
<evidence type="ECO:0000256" key="1">
    <source>
        <dbReference type="ARBA" id="ARBA00004889"/>
    </source>
</evidence>
<dbReference type="GO" id="GO:0019856">
    <property type="term" value="P:pyrimidine nucleobase biosynthetic process"/>
    <property type="evidence" value="ECO:0007669"/>
    <property type="project" value="TreeGrafter"/>
</dbReference>
<dbReference type="PANTHER" id="PTHR19278">
    <property type="entry name" value="OROTATE PHOSPHORIBOSYLTRANSFERASE"/>
    <property type="match status" value="1"/>
</dbReference>
<dbReference type="Gene3D" id="3.40.50.2020">
    <property type="match status" value="1"/>
</dbReference>
<dbReference type="InterPro" id="IPR004467">
    <property type="entry name" value="Or_phspho_trans_dom"/>
</dbReference>
<feature type="binding site" evidence="6">
    <location>
        <position position="102"/>
    </location>
    <ligand>
        <name>5-phospho-alpha-D-ribose 1-diphosphate</name>
        <dbReference type="ChEBI" id="CHEBI:58017"/>
        <note>ligand shared between dimeric partners</note>
    </ligand>
</feature>
<dbReference type="Pfam" id="PF00156">
    <property type="entry name" value="Pribosyltran"/>
    <property type="match status" value="1"/>
</dbReference>
<dbReference type="InterPro" id="IPR023031">
    <property type="entry name" value="OPRT"/>
</dbReference>
<evidence type="ECO:0000256" key="3">
    <source>
        <dbReference type="ARBA" id="ARBA00022676"/>
    </source>
</evidence>
<feature type="domain" description="Phosphoribosyltransferase" evidence="7">
    <location>
        <begin position="68"/>
        <end position="152"/>
    </location>
</feature>
<comment type="similarity">
    <text evidence="6">Belongs to the purine/pyrimidine phosphoribosyltransferase family. PyrE subfamily.</text>
</comment>
<accession>A0A222EQ43</accession>
<dbReference type="SUPFAM" id="SSF53271">
    <property type="entry name" value="PRTase-like"/>
    <property type="match status" value="1"/>
</dbReference>
<dbReference type="InterPro" id="IPR000836">
    <property type="entry name" value="PRTase_dom"/>
</dbReference>
<keyword evidence="9" id="KW-1185">Reference proteome</keyword>
<dbReference type="EC" id="2.4.2.10" evidence="2 6"/>
<gene>
    <name evidence="6 8" type="primary">pyrE</name>
    <name evidence="8" type="ORF">SCORR_v1c07090</name>
</gene>
<feature type="binding site" evidence="6">
    <location>
        <position position="96"/>
    </location>
    <ligand>
        <name>5-phospho-alpha-D-ribose 1-diphosphate</name>
        <dbReference type="ChEBI" id="CHEBI:58017"/>
        <note>ligand shared between dimeric partners</note>
    </ligand>
</feature>
<comment type="subunit">
    <text evidence="6">Homodimer.</text>
</comment>
<name>A0A222EQ43_9MOLU</name>
<dbReference type="RefSeq" id="WP_094049261.1">
    <property type="nucleotide sequence ID" value="NZ_CP022535.1"/>
</dbReference>
<evidence type="ECO:0000256" key="6">
    <source>
        <dbReference type="HAMAP-Rule" id="MF_01208"/>
    </source>
</evidence>
<evidence type="ECO:0000313" key="8">
    <source>
        <dbReference type="EMBL" id="ASP28481.1"/>
    </source>
</evidence>
<keyword evidence="3 6" id="KW-0328">Glycosyltransferase</keyword>
<dbReference type="HAMAP" id="MF_01208">
    <property type="entry name" value="PyrE"/>
    <property type="match status" value="1"/>
</dbReference>
<dbReference type="NCBIfam" id="TIGR00336">
    <property type="entry name" value="pyrE"/>
    <property type="match status" value="1"/>
</dbReference>
<dbReference type="KEGG" id="scou:SCORR_v1c07090"/>
<dbReference type="OrthoDB" id="9803963at2"/>
<dbReference type="GO" id="GO:0000287">
    <property type="term" value="F:magnesium ion binding"/>
    <property type="evidence" value="ECO:0007669"/>
    <property type="project" value="UniProtKB-UniRule"/>
</dbReference>
<organism evidence="8 9">
    <name type="scientific">Spiroplasma corruscae</name>
    <dbReference type="NCBI Taxonomy" id="216934"/>
    <lineage>
        <taxon>Bacteria</taxon>
        <taxon>Bacillati</taxon>
        <taxon>Mycoplasmatota</taxon>
        <taxon>Mollicutes</taxon>
        <taxon>Entomoplasmatales</taxon>
        <taxon>Spiroplasmataceae</taxon>
        <taxon>Spiroplasma</taxon>
    </lineage>
</organism>
<reference evidence="8 9" key="1">
    <citation type="submission" date="2017-07" db="EMBL/GenBank/DDBJ databases">
        <title>Complete genome sequence of Spiroplasma corruscae EC-1 (DSM 19793).</title>
        <authorList>
            <person name="Tsai Y.-M."/>
            <person name="Lo W.-S."/>
            <person name="Kuo C.-H."/>
        </authorList>
    </citation>
    <scope>NUCLEOTIDE SEQUENCE [LARGE SCALE GENOMIC DNA]</scope>
    <source>
        <strain evidence="8 9">EC-1</strain>
    </source>
</reference>
<dbReference type="CDD" id="cd06223">
    <property type="entry name" value="PRTases_typeI"/>
    <property type="match status" value="1"/>
</dbReference>
<dbReference type="GO" id="GO:0004588">
    <property type="term" value="F:orotate phosphoribosyltransferase activity"/>
    <property type="evidence" value="ECO:0007669"/>
    <property type="project" value="UniProtKB-UniRule"/>
</dbReference>
<comment type="catalytic activity">
    <reaction evidence="6">
        <text>orotidine 5'-phosphate + diphosphate = orotate + 5-phospho-alpha-D-ribose 1-diphosphate</text>
        <dbReference type="Rhea" id="RHEA:10380"/>
        <dbReference type="ChEBI" id="CHEBI:30839"/>
        <dbReference type="ChEBI" id="CHEBI:33019"/>
        <dbReference type="ChEBI" id="CHEBI:57538"/>
        <dbReference type="ChEBI" id="CHEBI:58017"/>
        <dbReference type="EC" id="2.4.2.10"/>
    </reaction>
</comment>
<keyword evidence="6" id="KW-0460">Magnesium</keyword>
<evidence type="ECO:0000259" key="7">
    <source>
        <dbReference type="Pfam" id="PF00156"/>
    </source>
</evidence>
<protein>
    <recommendedName>
        <fullName evidence="2 6">Orotate phosphoribosyltransferase</fullName>
        <shortName evidence="6">OPRT</shortName>
        <shortName evidence="6">OPRTase</shortName>
        <ecNumber evidence="2 6">2.4.2.10</ecNumber>
    </recommendedName>
</protein>
<comment type="caution">
    <text evidence="6">Lacks conserved residue(s) required for the propagation of feature annotation.</text>
</comment>
<dbReference type="EMBL" id="CP022535">
    <property type="protein sequence ID" value="ASP28481.1"/>
    <property type="molecule type" value="Genomic_DNA"/>
</dbReference>
<feature type="binding site" description="in other chain" evidence="6">
    <location>
        <begin position="122"/>
        <end position="130"/>
    </location>
    <ligand>
        <name>5-phospho-alpha-D-ribose 1-diphosphate</name>
        <dbReference type="ChEBI" id="CHEBI:58017"/>
        <note>ligand shared between dimeric partners</note>
    </ligand>
</feature>
<sequence length="206" mass="23509">MNKEIKVASILLETKAIELNFNNKFEWASGIISPIYCDNRVLISYVENRNIIVNYFIDNIRLNYPSVNLVAGVATSGISWASMIAQKMNLPMIYVRPEPKDHGRRSRIEGRYFDNQNVVVVEDLISTGGSVIKVCNLLKNENLNVLGVAAIFSYDLKKATFNFLSSNNNFFTLSNKKTLVSLIEENQLFDKNNVIELKKFFEQIDK</sequence>
<feature type="binding site" evidence="6">
    <location>
        <position position="126"/>
    </location>
    <ligand>
        <name>orotate</name>
        <dbReference type="ChEBI" id="CHEBI:30839"/>
    </ligand>
</feature>
<evidence type="ECO:0000313" key="9">
    <source>
        <dbReference type="Proteomes" id="UP000203229"/>
    </source>
</evidence>
<dbReference type="UniPathway" id="UPA00070">
    <property type="reaction ID" value="UER00119"/>
</dbReference>